<dbReference type="Pfam" id="PF19054">
    <property type="entry name" value="DUF5753"/>
    <property type="match status" value="1"/>
</dbReference>
<keyword evidence="3" id="KW-1185">Reference proteome</keyword>
<comment type="caution">
    <text evidence="2">The sequence shown here is derived from an EMBL/GenBank/DDBJ whole genome shotgun (WGS) entry which is preliminary data.</text>
</comment>
<evidence type="ECO:0000259" key="1">
    <source>
        <dbReference type="Pfam" id="PF19054"/>
    </source>
</evidence>
<dbReference type="Proteomes" id="UP001595975">
    <property type="component" value="Unassembled WGS sequence"/>
</dbReference>
<dbReference type="EMBL" id="JBHSOF010000136">
    <property type="protein sequence ID" value="MFC5668523.1"/>
    <property type="molecule type" value="Genomic_DNA"/>
</dbReference>
<name>A0ABW0XFE7_9ACTN</name>
<accession>A0ABW0XFE7</accession>
<feature type="domain" description="DUF5753" evidence="1">
    <location>
        <begin position="15"/>
        <end position="193"/>
    </location>
</feature>
<reference evidence="3" key="1">
    <citation type="journal article" date="2019" name="Int. J. Syst. Evol. Microbiol.">
        <title>The Global Catalogue of Microorganisms (GCM) 10K type strain sequencing project: providing services to taxonomists for standard genome sequencing and annotation.</title>
        <authorList>
            <consortium name="The Broad Institute Genomics Platform"/>
            <consortium name="The Broad Institute Genome Sequencing Center for Infectious Disease"/>
            <person name="Wu L."/>
            <person name="Ma J."/>
        </authorList>
    </citation>
    <scope>NUCLEOTIDE SEQUENCE [LARGE SCALE GENOMIC DNA]</scope>
    <source>
        <strain evidence="3">CGMCC 4.1437</strain>
    </source>
</reference>
<organism evidence="2 3">
    <name type="scientific">Kitasatospora misakiensis</name>
    <dbReference type="NCBI Taxonomy" id="67330"/>
    <lineage>
        <taxon>Bacteria</taxon>
        <taxon>Bacillati</taxon>
        <taxon>Actinomycetota</taxon>
        <taxon>Actinomycetes</taxon>
        <taxon>Kitasatosporales</taxon>
        <taxon>Streptomycetaceae</taxon>
        <taxon>Kitasatospora</taxon>
    </lineage>
</organism>
<protein>
    <submittedName>
        <fullName evidence="2">DUF5753 domain-containing protein</fullName>
    </submittedName>
</protein>
<proteinExistence type="predicted"/>
<gene>
    <name evidence="2" type="ORF">ACFP3U_36910</name>
</gene>
<sequence length="205" mass="23095">MLDQLEHVVLKEGLPEYVAQEAKAATIRLFHLGLISGLLQTQEYAMAYELASVRRGAATRQQAEARVKYLLNRQAALERTPPPFIQAVLDEWNLRRPIGGRAVMVKQLQHLEELAQQPHVTLQVAPMHLGEDQPFVHPINLLTMANGKLLGYTESHKTGLLERNAQILASWSRDYNQLQVEALSRAGSVELIRAVRKEFESHAAH</sequence>
<evidence type="ECO:0000313" key="3">
    <source>
        <dbReference type="Proteomes" id="UP001595975"/>
    </source>
</evidence>
<dbReference type="RefSeq" id="WP_380230154.1">
    <property type="nucleotide sequence ID" value="NZ_JBHSOF010000136.1"/>
</dbReference>
<evidence type="ECO:0000313" key="2">
    <source>
        <dbReference type="EMBL" id="MFC5668523.1"/>
    </source>
</evidence>
<dbReference type="InterPro" id="IPR043917">
    <property type="entry name" value="DUF5753"/>
</dbReference>